<dbReference type="OrthoDB" id="9815356at2"/>
<reference evidence="6 7" key="1">
    <citation type="submission" date="2015-05" db="EMBL/GenBank/DDBJ databases">
        <title>Genome sequencing and analysis of members of genus Stenotrophomonas.</title>
        <authorList>
            <person name="Patil P.P."/>
            <person name="Midha S."/>
            <person name="Patil P.B."/>
        </authorList>
    </citation>
    <scope>NUCLEOTIDE SEQUENCE [LARGE SCALE GENOMIC DNA]</scope>
    <source>
        <strain evidence="6 7">DSM 18929</strain>
    </source>
</reference>
<keyword evidence="2 4" id="KW-1133">Transmembrane helix</keyword>
<dbReference type="InterPro" id="IPR036259">
    <property type="entry name" value="MFS_trans_sf"/>
</dbReference>
<feature type="transmembrane region" description="Helical" evidence="4">
    <location>
        <begin position="105"/>
        <end position="126"/>
    </location>
</feature>
<evidence type="ECO:0000256" key="1">
    <source>
        <dbReference type="ARBA" id="ARBA00022692"/>
    </source>
</evidence>
<feature type="transmembrane region" description="Helical" evidence="4">
    <location>
        <begin position="138"/>
        <end position="163"/>
    </location>
</feature>
<feature type="transmembrane region" description="Helical" evidence="4">
    <location>
        <begin position="221"/>
        <end position="239"/>
    </location>
</feature>
<dbReference type="PANTHER" id="PTHR42910:SF1">
    <property type="entry name" value="MAJOR FACILITATOR SUPERFAMILY (MFS) PROFILE DOMAIN-CONTAINING PROTEIN"/>
    <property type="match status" value="1"/>
</dbReference>
<dbReference type="InterPro" id="IPR020846">
    <property type="entry name" value="MFS_dom"/>
</dbReference>
<feature type="transmembrane region" description="Helical" evidence="4">
    <location>
        <begin position="245"/>
        <end position="266"/>
    </location>
</feature>
<keyword evidence="1 4" id="KW-0812">Transmembrane</keyword>
<keyword evidence="7" id="KW-1185">Reference proteome</keyword>
<keyword evidence="3 4" id="KW-0472">Membrane</keyword>
<feature type="transmembrane region" description="Helical" evidence="4">
    <location>
        <begin position="343"/>
        <end position="362"/>
    </location>
</feature>
<dbReference type="GO" id="GO:0022857">
    <property type="term" value="F:transmembrane transporter activity"/>
    <property type="evidence" value="ECO:0007669"/>
    <property type="project" value="InterPro"/>
</dbReference>
<feature type="transmembrane region" description="Helical" evidence="4">
    <location>
        <begin position="278"/>
        <end position="297"/>
    </location>
</feature>
<feature type="transmembrane region" description="Helical" evidence="4">
    <location>
        <begin position="368"/>
        <end position="390"/>
    </location>
</feature>
<evidence type="ECO:0000313" key="6">
    <source>
        <dbReference type="EMBL" id="KRG66501.1"/>
    </source>
</evidence>
<dbReference type="Pfam" id="PF07690">
    <property type="entry name" value="MFS_1"/>
    <property type="match status" value="1"/>
</dbReference>
<sequence length="395" mass="40944">MSPRTPAAHVLPQSRVLLLAIATGLIVASNYYAQPLLQLLAGVFEVSAGQAGWVVTVAQLAYATGLLLIVPLGDRLERRRLIVGLFVLAAVGLVISATASGLTQLLLGTALSGLSAVAAQVIIPHAATLAAPEQRGRVVGTIMAGLLLGILLARTASGVLAGIGSWHTIYSVACVALLLLAVALAKLLPAHQPTATLSYPRLIGSVLALLRDEPLLRQRSLLGGLLFAGFSVFWTPLAFLLSGPAYGYSIATIGLFGLVGAAGALAASRAGRLSDRGLGRWVAGGGLVMLLLSWLVLVWAPVSLLALVLGVLLLDIAVQAVHINNQSVIYQLDESARSRITSAYMTCYFIGGASGSALGTSAWTQYGWNGVCVLGGLLAVLGLVVFFMPLRAPHR</sequence>
<dbReference type="InterPro" id="IPR011701">
    <property type="entry name" value="MFS"/>
</dbReference>
<dbReference type="SUPFAM" id="SSF103473">
    <property type="entry name" value="MFS general substrate transporter"/>
    <property type="match status" value="1"/>
</dbReference>
<feature type="transmembrane region" description="Helical" evidence="4">
    <location>
        <begin position="16"/>
        <end position="33"/>
    </location>
</feature>
<dbReference type="Gene3D" id="1.20.1250.20">
    <property type="entry name" value="MFS general substrate transporter like domains"/>
    <property type="match status" value="1"/>
</dbReference>
<dbReference type="AlphaFoldDB" id="A0A0R0CB40"/>
<dbReference type="PROSITE" id="PS50850">
    <property type="entry name" value="MFS"/>
    <property type="match status" value="1"/>
</dbReference>
<dbReference type="Proteomes" id="UP000050864">
    <property type="component" value="Unassembled WGS sequence"/>
</dbReference>
<comment type="caution">
    <text evidence="6">The sequence shown here is derived from an EMBL/GenBank/DDBJ whole genome shotgun (WGS) entry which is preliminary data.</text>
</comment>
<proteinExistence type="predicted"/>
<dbReference type="PANTHER" id="PTHR42910">
    <property type="entry name" value="TRANSPORTER SCO4007-RELATED"/>
    <property type="match status" value="1"/>
</dbReference>
<evidence type="ECO:0000256" key="4">
    <source>
        <dbReference type="SAM" id="Phobius"/>
    </source>
</evidence>
<name>A0A0R0CB40_9GAMM</name>
<evidence type="ECO:0000313" key="7">
    <source>
        <dbReference type="Proteomes" id="UP000050864"/>
    </source>
</evidence>
<evidence type="ECO:0000256" key="2">
    <source>
        <dbReference type="ARBA" id="ARBA00022989"/>
    </source>
</evidence>
<feature type="transmembrane region" description="Helical" evidence="4">
    <location>
        <begin position="53"/>
        <end position="72"/>
    </location>
</feature>
<evidence type="ECO:0000256" key="3">
    <source>
        <dbReference type="ARBA" id="ARBA00023136"/>
    </source>
</evidence>
<evidence type="ECO:0000259" key="5">
    <source>
        <dbReference type="PROSITE" id="PS50850"/>
    </source>
</evidence>
<dbReference type="STRING" id="405444.ABB26_00115"/>
<protein>
    <submittedName>
        <fullName evidence="6">Transporter</fullName>
    </submittedName>
</protein>
<feature type="transmembrane region" description="Helical" evidence="4">
    <location>
        <begin position="169"/>
        <end position="188"/>
    </location>
</feature>
<dbReference type="RefSeq" id="WP_057631498.1">
    <property type="nucleotide sequence ID" value="NZ_LDJI01000001.1"/>
</dbReference>
<dbReference type="CDD" id="cd17324">
    <property type="entry name" value="MFS_NepI_like"/>
    <property type="match status" value="1"/>
</dbReference>
<dbReference type="PATRIC" id="fig|405444.3.peg.23"/>
<feature type="domain" description="Major facilitator superfamily (MFS) profile" evidence="5">
    <location>
        <begin position="15"/>
        <end position="394"/>
    </location>
</feature>
<dbReference type="EMBL" id="LDJI01000001">
    <property type="protein sequence ID" value="KRG66501.1"/>
    <property type="molecule type" value="Genomic_DNA"/>
</dbReference>
<organism evidence="6 7">
    <name type="scientific">Stenotrophomonas humi</name>
    <dbReference type="NCBI Taxonomy" id="405444"/>
    <lineage>
        <taxon>Bacteria</taxon>
        <taxon>Pseudomonadati</taxon>
        <taxon>Pseudomonadota</taxon>
        <taxon>Gammaproteobacteria</taxon>
        <taxon>Lysobacterales</taxon>
        <taxon>Lysobacteraceae</taxon>
        <taxon>Stenotrophomonas</taxon>
    </lineage>
</organism>
<gene>
    <name evidence="6" type="ORF">ABB26_00115</name>
</gene>
<feature type="transmembrane region" description="Helical" evidence="4">
    <location>
        <begin position="81"/>
        <end position="99"/>
    </location>
</feature>
<accession>A0A0R0CB40</accession>